<dbReference type="CDD" id="cd01895">
    <property type="entry name" value="EngA2"/>
    <property type="match status" value="1"/>
</dbReference>
<keyword evidence="3 9" id="KW-0690">Ribosome biogenesis</keyword>
<comment type="function">
    <text evidence="8 9 11">GTPase that plays an essential role in the late steps of ribosome biogenesis.</text>
</comment>
<evidence type="ECO:0000256" key="5">
    <source>
        <dbReference type="ARBA" id="ARBA00022741"/>
    </source>
</evidence>
<dbReference type="InterPro" id="IPR032859">
    <property type="entry name" value="KH_dom-like"/>
</dbReference>
<evidence type="ECO:0000259" key="12">
    <source>
        <dbReference type="PROSITE" id="PS51712"/>
    </source>
</evidence>
<dbReference type="InterPro" id="IPR031166">
    <property type="entry name" value="G_ENGA"/>
</dbReference>
<keyword evidence="5 9" id="KW-0547">Nucleotide-binding</keyword>
<feature type="binding site" evidence="9">
    <location>
        <begin position="191"/>
        <end position="198"/>
    </location>
    <ligand>
        <name>GTP</name>
        <dbReference type="ChEBI" id="CHEBI:37565"/>
        <label>2</label>
    </ligand>
</feature>
<dbReference type="PANTHER" id="PTHR43834">
    <property type="entry name" value="GTPASE DER"/>
    <property type="match status" value="1"/>
</dbReference>
<keyword evidence="6 9" id="KW-0342">GTP-binding</keyword>
<dbReference type="HAMAP" id="MF_00195">
    <property type="entry name" value="GTPase_Der"/>
    <property type="match status" value="1"/>
</dbReference>
<evidence type="ECO:0000256" key="8">
    <source>
        <dbReference type="ARBA" id="ARBA00053470"/>
    </source>
</evidence>
<evidence type="ECO:0000256" key="9">
    <source>
        <dbReference type="HAMAP-Rule" id="MF_00195"/>
    </source>
</evidence>
<evidence type="ECO:0000256" key="7">
    <source>
        <dbReference type="ARBA" id="ARBA00032345"/>
    </source>
</evidence>
<comment type="subunit">
    <text evidence="9">Associates with the 50S ribosomal subunit.</text>
</comment>
<organism evidence="13 14">
    <name type="scientific">Oenococcus oeni</name>
    <name type="common">Leuconostoc oenos</name>
    <dbReference type="NCBI Taxonomy" id="1247"/>
    <lineage>
        <taxon>Bacteria</taxon>
        <taxon>Bacillati</taxon>
        <taxon>Bacillota</taxon>
        <taxon>Bacilli</taxon>
        <taxon>Lactobacillales</taxon>
        <taxon>Lactobacillaceae</taxon>
        <taxon>Oenococcus</taxon>
    </lineage>
</organism>
<dbReference type="FunFam" id="3.40.50.300:FF:000040">
    <property type="entry name" value="GTPase Der"/>
    <property type="match status" value="1"/>
</dbReference>
<dbReference type="NCBIfam" id="TIGR00231">
    <property type="entry name" value="small_GTP"/>
    <property type="match status" value="2"/>
</dbReference>
<reference evidence="13 14" key="1">
    <citation type="submission" date="2018-08" db="EMBL/GenBank/DDBJ databases">
        <authorList>
            <person name="Lorentzen P. G. S. M."/>
        </authorList>
    </citation>
    <scope>NUCLEOTIDE SEQUENCE [LARGE SCALE GENOMIC DNA]</scope>
    <source>
        <strain evidence="13 14">CRBO_1381</strain>
    </source>
</reference>
<dbReference type="InterPro" id="IPR005225">
    <property type="entry name" value="Small_GTP-bd"/>
</dbReference>
<evidence type="ECO:0000313" key="13">
    <source>
        <dbReference type="EMBL" id="VDB98200.1"/>
    </source>
</evidence>
<dbReference type="Pfam" id="PF14714">
    <property type="entry name" value="KH_dom-like"/>
    <property type="match status" value="1"/>
</dbReference>
<dbReference type="GO" id="GO:0005525">
    <property type="term" value="F:GTP binding"/>
    <property type="evidence" value="ECO:0007669"/>
    <property type="project" value="UniProtKB-UniRule"/>
</dbReference>
<comment type="similarity">
    <text evidence="1 9 10 11">Belongs to the TRAFAC class TrmE-Era-EngA-EngB-Septin-like GTPase superfamily. EngA (Der) GTPase family.</text>
</comment>
<feature type="binding site" evidence="9">
    <location>
        <begin position="239"/>
        <end position="243"/>
    </location>
    <ligand>
        <name>GTP</name>
        <dbReference type="ChEBI" id="CHEBI:37565"/>
        <label>2</label>
    </ligand>
</feature>
<dbReference type="NCBIfam" id="TIGR03594">
    <property type="entry name" value="GTPase_EngA"/>
    <property type="match status" value="1"/>
</dbReference>
<evidence type="ECO:0000256" key="6">
    <source>
        <dbReference type="ARBA" id="ARBA00023134"/>
    </source>
</evidence>
<dbReference type="Gene3D" id="3.40.50.300">
    <property type="entry name" value="P-loop containing nucleotide triphosphate hydrolases"/>
    <property type="match status" value="2"/>
</dbReference>
<dbReference type="Proteomes" id="UP000294726">
    <property type="component" value="Chromosome"/>
</dbReference>
<evidence type="ECO:0000256" key="1">
    <source>
        <dbReference type="ARBA" id="ARBA00008279"/>
    </source>
</evidence>
<dbReference type="GO" id="GO:0043022">
    <property type="term" value="F:ribosome binding"/>
    <property type="evidence" value="ECO:0007669"/>
    <property type="project" value="TreeGrafter"/>
</dbReference>
<feature type="domain" description="EngA-type G" evidence="12">
    <location>
        <begin position="9"/>
        <end position="172"/>
    </location>
</feature>
<dbReference type="AlphaFoldDB" id="A0AAQ2ZEG0"/>
<dbReference type="GO" id="GO:0042254">
    <property type="term" value="P:ribosome biogenesis"/>
    <property type="evidence" value="ECO:0007669"/>
    <property type="project" value="UniProtKB-KW"/>
</dbReference>
<dbReference type="EMBL" id="LR031358">
    <property type="protein sequence ID" value="VDB98200.1"/>
    <property type="molecule type" value="Genomic_DNA"/>
</dbReference>
<gene>
    <name evidence="9 13" type="primary">der</name>
    <name evidence="13" type="ORF">OENI_0996</name>
</gene>
<dbReference type="SUPFAM" id="SSF52540">
    <property type="entry name" value="P-loop containing nucleoside triphosphate hydrolases"/>
    <property type="match status" value="2"/>
</dbReference>
<feature type="binding site" evidence="9">
    <location>
        <begin position="15"/>
        <end position="22"/>
    </location>
    <ligand>
        <name>GTP</name>
        <dbReference type="ChEBI" id="CHEBI:37565"/>
        <label>1</label>
    </ligand>
</feature>
<feature type="domain" description="EngA-type G" evidence="12">
    <location>
        <begin position="185"/>
        <end position="361"/>
    </location>
</feature>
<accession>A0AAQ2ZEG0</accession>
<dbReference type="GO" id="GO:0016787">
    <property type="term" value="F:hydrolase activity"/>
    <property type="evidence" value="ECO:0007669"/>
    <property type="project" value="UniProtKB-KW"/>
</dbReference>
<evidence type="ECO:0000256" key="4">
    <source>
        <dbReference type="ARBA" id="ARBA00022737"/>
    </source>
</evidence>
<dbReference type="PROSITE" id="PS51712">
    <property type="entry name" value="G_ENGA"/>
    <property type="match status" value="2"/>
</dbReference>
<proteinExistence type="inferred from homology"/>
<protein>
    <recommendedName>
        <fullName evidence="2 9">GTPase Der</fullName>
    </recommendedName>
    <alternativeName>
        <fullName evidence="7 9">GTP-binding protein EngA</fullName>
    </alternativeName>
</protein>
<dbReference type="Pfam" id="PF01926">
    <property type="entry name" value="MMR_HSR1"/>
    <property type="match status" value="2"/>
</dbReference>
<dbReference type="PANTHER" id="PTHR43834:SF6">
    <property type="entry name" value="GTPASE DER"/>
    <property type="match status" value="1"/>
</dbReference>
<dbReference type="PRINTS" id="PR00326">
    <property type="entry name" value="GTP1OBG"/>
</dbReference>
<evidence type="ECO:0000256" key="2">
    <source>
        <dbReference type="ARBA" id="ARBA00020953"/>
    </source>
</evidence>
<dbReference type="FunFam" id="3.30.300.20:FF:000004">
    <property type="entry name" value="GTPase Der"/>
    <property type="match status" value="1"/>
</dbReference>
<dbReference type="InterPro" id="IPR027417">
    <property type="entry name" value="P-loop_NTPase"/>
</dbReference>
<dbReference type="PIRSF" id="PIRSF006485">
    <property type="entry name" value="GTP-binding_EngA"/>
    <property type="match status" value="1"/>
</dbReference>
<dbReference type="InterPro" id="IPR015946">
    <property type="entry name" value="KH_dom-like_a/b"/>
</dbReference>
<feature type="binding site" evidence="9">
    <location>
        <begin position="304"/>
        <end position="307"/>
    </location>
    <ligand>
        <name>GTP</name>
        <dbReference type="ChEBI" id="CHEBI:37565"/>
        <label>2</label>
    </ligand>
</feature>
<dbReference type="FunFam" id="3.40.50.300:FF:000057">
    <property type="entry name" value="GTPase Der"/>
    <property type="match status" value="1"/>
</dbReference>
<dbReference type="InterPro" id="IPR006073">
    <property type="entry name" value="GTP-bd"/>
</dbReference>
<dbReference type="Gene3D" id="3.30.300.20">
    <property type="match status" value="1"/>
</dbReference>
<evidence type="ECO:0000256" key="10">
    <source>
        <dbReference type="PROSITE-ProRule" id="PRU01049"/>
    </source>
</evidence>
<evidence type="ECO:0000256" key="11">
    <source>
        <dbReference type="RuleBase" id="RU004481"/>
    </source>
</evidence>
<evidence type="ECO:0000256" key="3">
    <source>
        <dbReference type="ARBA" id="ARBA00022517"/>
    </source>
</evidence>
<evidence type="ECO:0000313" key="14">
    <source>
        <dbReference type="Proteomes" id="UP000294726"/>
    </source>
</evidence>
<comment type="caution">
    <text evidence="9">Lacks conserved residue(s) required for the propagation of feature annotation.</text>
</comment>
<keyword evidence="13" id="KW-0378">Hydrolase</keyword>
<dbReference type="CDD" id="cd01894">
    <property type="entry name" value="EngA1"/>
    <property type="match status" value="1"/>
</dbReference>
<feature type="binding site" evidence="9">
    <location>
        <begin position="62"/>
        <end position="66"/>
    </location>
    <ligand>
        <name>GTP</name>
        <dbReference type="ChEBI" id="CHEBI:37565"/>
        <label>1</label>
    </ligand>
</feature>
<dbReference type="InterPro" id="IPR016484">
    <property type="entry name" value="GTPase_Der"/>
</dbReference>
<name>A0AAQ2ZEG0_OENOE</name>
<sequence length="446" mass="49945">MLIRMSKKYTIAIVGRPNVGKSTLFNRIVGTRKAIVNDISGVTRDRLYEKAEWNGSEFSVIDTGGISASNDVFIKEIKEQAELAIKEADAIIFVVDGHNGITKDDQLVAKVLYRSKQPIYLAVNHLDNIEQHDLIYDFYSLGLGDPYPISAVHGNGVADLLDDIVDAFKNGTNGGVSDQDQEDQIKIAIIGRPNVGKSSIFNSLIKRNRSIVSDIQGTTRDTVDSQFEDNQGNVFTISDTAGIRKSGKVIESTEKYAVLRAQMAIESADVILVVIDASTGIQDQDKHIAGLATEEGRAVVIVVNKWDAIEKDNYSMKQFTEQIREEFKFLDYAPIMFVSAKTNQRLDQIPEMVIKVDNNHKMRIQSSILNQTILDAIALHPTPTKNGKRLRVYYATEVAVAPPTFAIFVNDPELMHFSYERYLENQIRENFDFAGTPIRLRIRARK</sequence>
<keyword evidence="4 11" id="KW-0677">Repeat</keyword>